<dbReference type="InterPro" id="IPR036291">
    <property type="entry name" value="NAD(P)-bd_dom_sf"/>
</dbReference>
<dbReference type="Proteomes" id="UP001283361">
    <property type="component" value="Unassembled WGS sequence"/>
</dbReference>
<dbReference type="PANTHER" id="PTHR44656">
    <property type="entry name" value="DEHYDROGENASE/REDUCTASE SDR FAMILY MEMBER 12"/>
    <property type="match status" value="1"/>
</dbReference>
<dbReference type="EMBL" id="JAWDGP010004468">
    <property type="protein sequence ID" value="KAK3764122.1"/>
    <property type="molecule type" value="Genomic_DNA"/>
</dbReference>
<evidence type="ECO:0000313" key="2">
    <source>
        <dbReference type="Proteomes" id="UP001283361"/>
    </source>
</evidence>
<gene>
    <name evidence="1" type="ORF">RRG08_039293</name>
</gene>
<dbReference type="PANTHER" id="PTHR44656:SF7">
    <property type="entry name" value="DEHYDROGENASE_REDUCTASE SDR FAMILY MEMBER 12"/>
    <property type="match status" value="1"/>
</dbReference>
<proteinExistence type="predicted"/>
<keyword evidence="2" id="KW-1185">Reference proteome</keyword>
<reference evidence="1" key="1">
    <citation type="journal article" date="2023" name="G3 (Bethesda)">
        <title>A reference genome for the long-term kleptoplast-retaining sea slug Elysia crispata morphotype clarki.</title>
        <authorList>
            <person name="Eastman K.E."/>
            <person name="Pendleton A.L."/>
            <person name="Shaikh M.A."/>
            <person name="Suttiyut T."/>
            <person name="Ogas R."/>
            <person name="Tomko P."/>
            <person name="Gavelis G."/>
            <person name="Widhalm J.R."/>
            <person name="Wisecaver J.H."/>
        </authorList>
    </citation>
    <scope>NUCLEOTIDE SEQUENCE</scope>
    <source>
        <strain evidence="1">ECLA1</strain>
    </source>
</reference>
<name>A0AAE0Z7C5_9GAST</name>
<comment type="caution">
    <text evidence="1">The sequence shown here is derived from an EMBL/GenBank/DDBJ whole genome shotgun (WGS) entry which is preliminary data.</text>
</comment>
<protein>
    <recommendedName>
        <fullName evidence="3">Dehydrogenase/reductase SDR family member 12</fullName>
    </recommendedName>
</protein>
<dbReference type="PRINTS" id="PR01397">
    <property type="entry name" value="DHBDHDRGNASE"/>
</dbReference>
<dbReference type="Gene3D" id="3.40.50.720">
    <property type="entry name" value="NAD(P)-binding Rossmann-like Domain"/>
    <property type="match status" value="1"/>
</dbReference>
<dbReference type="GO" id="GO:0008667">
    <property type="term" value="F:2,3-dihydro-2,3-dihydroxybenzoate dehydrogenase activity"/>
    <property type="evidence" value="ECO:0007669"/>
    <property type="project" value="InterPro"/>
</dbReference>
<dbReference type="SUPFAM" id="SSF51735">
    <property type="entry name" value="NAD(P)-binding Rossmann-fold domains"/>
    <property type="match status" value="1"/>
</dbReference>
<accession>A0AAE0Z7C5</accession>
<sequence>MSLFRNAIWFLKGMKEYTKGGYEAAAKKFNPADLDISISNRSFMITGANSGVGRCTALAIARKGGIVHMVCRSKERGEEALKDLQEKSGNMNIHLHLVDLSRPRAIKEFVEKFRNNGTPLNVLINNAGVLMSGDKRTLTEDGLETTFATNTLGVHILTTGLVPVLESSEDPRVIIVTSGGMLVQKLNLSDLQFEKMTKFDGTMAYSQTKRQEVVMTAMYAKQYPKIHFSTCHPGWADTAGVRSSLPDFHAKLKDRLRTEEQGADVMLWLAVSEAATKHPSGLFFQDREPVSTHLPLAWTKSSASEDKKLMDILQEMSEKFYGSSL</sequence>
<dbReference type="InterPro" id="IPR052992">
    <property type="entry name" value="SDR_member_12"/>
</dbReference>
<evidence type="ECO:0000313" key="1">
    <source>
        <dbReference type="EMBL" id="KAK3764122.1"/>
    </source>
</evidence>
<dbReference type="GO" id="GO:0019290">
    <property type="term" value="P:siderophore biosynthetic process"/>
    <property type="evidence" value="ECO:0007669"/>
    <property type="project" value="InterPro"/>
</dbReference>
<dbReference type="InterPro" id="IPR002347">
    <property type="entry name" value="SDR_fam"/>
</dbReference>
<evidence type="ECO:0008006" key="3">
    <source>
        <dbReference type="Google" id="ProtNLM"/>
    </source>
</evidence>
<dbReference type="InterPro" id="IPR003560">
    <property type="entry name" value="DHB_DH"/>
</dbReference>
<dbReference type="AlphaFoldDB" id="A0AAE0Z7C5"/>
<organism evidence="1 2">
    <name type="scientific">Elysia crispata</name>
    <name type="common">lettuce slug</name>
    <dbReference type="NCBI Taxonomy" id="231223"/>
    <lineage>
        <taxon>Eukaryota</taxon>
        <taxon>Metazoa</taxon>
        <taxon>Spiralia</taxon>
        <taxon>Lophotrochozoa</taxon>
        <taxon>Mollusca</taxon>
        <taxon>Gastropoda</taxon>
        <taxon>Heterobranchia</taxon>
        <taxon>Euthyneura</taxon>
        <taxon>Panpulmonata</taxon>
        <taxon>Sacoglossa</taxon>
        <taxon>Placobranchoidea</taxon>
        <taxon>Plakobranchidae</taxon>
        <taxon>Elysia</taxon>
    </lineage>
</organism>
<dbReference type="Pfam" id="PF00106">
    <property type="entry name" value="adh_short"/>
    <property type="match status" value="1"/>
</dbReference>